<dbReference type="InterPro" id="IPR036746">
    <property type="entry name" value="TT1725-like_sf"/>
</dbReference>
<dbReference type="Gene3D" id="3.30.70.1120">
    <property type="entry name" value="TT1725-like"/>
    <property type="match status" value="1"/>
</dbReference>
<dbReference type="InterPro" id="IPR007546">
    <property type="entry name" value="DUF503"/>
</dbReference>
<protein>
    <submittedName>
        <fullName evidence="1">DUF503 domain-containing protein</fullName>
    </submittedName>
</protein>
<dbReference type="RefSeq" id="WP_376844431.1">
    <property type="nucleotide sequence ID" value="NZ_JBHSFW010000001.1"/>
</dbReference>
<keyword evidence="2" id="KW-1185">Reference proteome</keyword>
<dbReference type="Pfam" id="PF04456">
    <property type="entry name" value="DUF503"/>
    <property type="match status" value="1"/>
</dbReference>
<dbReference type="PANTHER" id="PTHR36441:SF1">
    <property type="entry name" value="DUF503 DOMAIN-CONTAINING PROTEIN"/>
    <property type="match status" value="1"/>
</dbReference>
<dbReference type="PANTHER" id="PTHR36441">
    <property type="entry name" value="HYPOTHETICAL CYTOSOLIC PROTEIN"/>
    <property type="match status" value="1"/>
</dbReference>
<proteinExistence type="predicted"/>
<gene>
    <name evidence="1" type="ORF">ACFO4N_01420</name>
</gene>
<comment type="caution">
    <text evidence="1">The sequence shown here is derived from an EMBL/GenBank/DDBJ whole genome shotgun (WGS) entry which is preliminary data.</text>
</comment>
<organism evidence="1 2">
    <name type="scientific">Camelliibacillus cellulosilyticus</name>
    <dbReference type="NCBI Taxonomy" id="2174486"/>
    <lineage>
        <taxon>Bacteria</taxon>
        <taxon>Bacillati</taxon>
        <taxon>Bacillota</taxon>
        <taxon>Bacilli</taxon>
        <taxon>Bacillales</taxon>
        <taxon>Sporolactobacillaceae</taxon>
        <taxon>Camelliibacillus</taxon>
    </lineage>
</organism>
<name>A0ABV9GJN9_9BACL</name>
<dbReference type="Proteomes" id="UP001596022">
    <property type="component" value="Unassembled WGS sequence"/>
</dbReference>
<dbReference type="EMBL" id="JBHSFW010000001">
    <property type="protein sequence ID" value="MFC4617385.1"/>
    <property type="molecule type" value="Genomic_DNA"/>
</dbReference>
<evidence type="ECO:0000313" key="1">
    <source>
        <dbReference type="EMBL" id="MFC4617385.1"/>
    </source>
</evidence>
<accession>A0ABV9GJN9</accession>
<evidence type="ECO:0000313" key="2">
    <source>
        <dbReference type="Proteomes" id="UP001596022"/>
    </source>
</evidence>
<dbReference type="SUPFAM" id="SSF103007">
    <property type="entry name" value="Hypothetical protein TT1725"/>
    <property type="match status" value="1"/>
</dbReference>
<sequence length="93" mass="10541">MIVGLLRCECFIGDAQSLKDKRRVIKSVLERAKNRFNIAASEVGGQDVWQRTTLAFVTVSSSKKIADAELQNILTIIDQNDEIECVSIDWEWL</sequence>
<reference evidence="2" key="1">
    <citation type="journal article" date="2019" name="Int. J. Syst. Evol. Microbiol.">
        <title>The Global Catalogue of Microorganisms (GCM) 10K type strain sequencing project: providing services to taxonomists for standard genome sequencing and annotation.</title>
        <authorList>
            <consortium name="The Broad Institute Genomics Platform"/>
            <consortium name="The Broad Institute Genome Sequencing Center for Infectious Disease"/>
            <person name="Wu L."/>
            <person name="Ma J."/>
        </authorList>
    </citation>
    <scope>NUCLEOTIDE SEQUENCE [LARGE SCALE GENOMIC DNA]</scope>
    <source>
        <strain evidence="2">CGMCC 1.16306</strain>
    </source>
</reference>